<name>A0A239IWL3_9RHOB</name>
<evidence type="ECO:0000313" key="3">
    <source>
        <dbReference type="Proteomes" id="UP000198440"/>
    </source>
</evidence>
<feature type="signal peptide" evidence="1">
    <location>
        <begin position="1"/>
        <end position="19"/>
    </location>
</feature>
<gene>
    <name evidence="2" type="ORF">SAMN04488078_104643</name>
</gene>
<dbReference type="AlphaFoldDB" id="A0A239IWL3"/>
<sequence length="105" mass="11291">MKHVVLLVFGLILAGPGAAQDQIVLPDDGTEVTQVRPAGGTGMTMRRVEVQGQKQLRGRYGSAWTAQDVKEQAAKTCAEGGLRLVYFKPAEKADGDWTEFAAVCQ</sequence>
<evidence type="ECO:0000313" key="2">
    <source>
        <dbReference type="EMBL" id="SNS98001.1"/>
    </source>
</evidence>
<organism evidence="2 3">
    <name type="scientific">Antarctobacter heliothermus</name>
    <dbReference type="NCBI Taxonomy" id="74033"/>
    <lineage>
        <taxon>Bacteria</taxon>
        <taxon>Pseudomonadati</taxon>
        <taxon>Pseudomonadota</taxon>
        <taxon>Alphaproteobacteria</taxon>
        <taxon>Rhodobacterales</taxon>
        <taxon>Roseobacteraceae</taxon>
        <taxon>Antarctobacter</taxon>
    </lineage>
</organism>
<dbReference type="OrthoDB" id="7874128at2"/>
<dbReference type="RefSeq" id="WP_089279471.1">
    <property type="nucleotide sequence ID" value="NZ_FZON01000046.1"/>
</dbReference>
<dbReference type="Proteomes" id="UP000198440">
    <property type="component" value="Unassembled WGS sequence"/>
</dbReference>
<protein>
    <submittedName>
        <fullName evidence="2">Uncharacterized protein</fullName>
    </submittedName>
</protein>
<proteinExistence type="predicted"/>
<evidence type="ECO:0000256" key="1">
    <source>
        <dbReference type="SAM" id="SignalP"/>
    </source>
</evidence>
<keyword evidence="1" id="KW-0732">Signal</keyword>
<dbReference type="EMBL" id="FZON01000046">
    <property type="protein sequence ID" value="SNS98001.1"/>
    <property type="molecule type" value="Genomic_DNA"/>
</dbReference>
<accession>A0A239IWL3</accession>
<feature type="chain" id="PRO_5012760272" evidence="1">
    <location>
        <begin position="20"/>
        <end position="105"/>
    </location>
</feature>
<reference evidence="2 3" key="1">
    <citation type="submission" date="2017-06" db="EMBL/GenBank/DDBJ databases">
        <authorList>
            <person name="Kim H.J."/>
            <person name="Triplett B.A."/>
        </authorList>
    </citation>
    <scope>NUCLEOTIDE SEQUENCE [LARGE SCALE GENOMIC DNA]</scope>
    <source>
        <strain evidence="2 3">DSM 11445</strain>
    </source>
</reference>